<dbReference type="InterPro" id="IPR018060">
    <property type="entry name" value="HTH_AraC"/>
</dbReference>
<keyword evidence="3" id="KW-0804">Transcription</keyword>
<dbReference type="Pfam" id="PF22200">
    <property type="entry name" value="ExsA_N"/>
    <property type="match status" value="1"/>
</dbReference>
<dbReference type="PROSITE" id="PS01124">
    <property type="entry name" value="HTH_ARAC_FAMILY_2"/>
    <property type="match status" value="1"/>
</dbReference>
<dbReference type="Pfam" id="PF12833">
    <property type="entry name" value="HTH_18"/>
    <property type="match status" value="1"/>
</dbReference>
<reference evidence="5 6" key="1">
    <citation type="submission" date="2019-09" db="EMBL/GenBank/DDBJ databases">
        <title>Chitinophaga ginsengihumi sp. nov., isolated from soil of ginseng rhizosphere.</title>
        <authorList>
            <person name="Lee J."/>
        </authorList>
    </citation>
    <scope>NUCLEOTIDE SEQUENCE [LARGE SCALE GENOMIC DNA]</scope>
    <source>
        <strain evidence="5 6">BN140078</strain>
    </source>
</reference>
<dbReference type="AlphaFoldDB" id="A0A5B2VRW4"/>
<dbReference type="SUPFAM" id="SSF46689">
    <property type="entry name" value="Homeodomain-like"/>
    <property type="match status" value="2"/>
</dbReference>
<comment type="caution">
    <text evidence="5">The sequence shown here is derived from an EMBL/GenBank/DDBJ whole genome shotgun (WGS) entry which is preliminary data.</text>
</comment>
<gene>
    <name evidence="5" type="ORF">F0L74_25675</name>
</gene>
<dbReference type="EMBL" id="VUOC01000004">
    <property type="protein sequence ID" value="KAA2240947.1"/>
    <property type="molecule type" value="Genomic_DNA"/>
</dbReference>
<dbReference type="InterPro" id="IPR009057">
    <property type="entry name" value="Homeodomain-like_sf"/>
</dbReference>
<protein>
    <submittedName>
        <fullName evidence="5">Helix-turn-helix transcriptional regulator</fullName>
    </submittedName>
</protein>
<evidence type="ECO:0000313" key="6">
    <source>
        <dbReference type="Proteomes" id="UP000324611"/>
    </source>
</evidence>
<accession>A0A5B2VRW4</accession>
<evidence type="ECO:0000256" key="1">
    <source>
        <dbReference type="ARBA" id="ARBA00023015"/>
    </source>
</evidence>
<organism evidence="5 6">
    <name type="scientific">Chitinophaga agrisoli</name>
    <dbReference type="NCBI Taxonomy" id="2607653"/>
    <lineage>
        <taxon>Bacteria</taxon>
        <taxon>Pseudomonadati</taxon>
        <taxon>Bacteroidota</taxon>
        <taxon>Chitinophagia</taxon>
        <taxon>Chitinophagales</taxon>
        <taxon>Chitinophagaceae</taxon>
        <taxon>Chitinophaga</taxon>
    </lineage>
</organism>
<dbReference type="Gene3D" id="1.10.10.60">
    <property type="entry name" value="Homeodomain-like"/>
    <property type="match status" value="1"/>
</dbReference>
<dbReference type="PANTHER" id="PTHR43280">
    <property type="entry name" value="ARAC-FAMILY TRANSCRIPTIONAL REGULATOR"/>
    <property type="match status" value="1"/>
</dbReference>
<dbReference type="PANTHER" id="PTHR43280:SF10">
    <property type="entry name" value="REGULATORY PROTEIN POCR"/>
    <property type="match status" value="1"/>
</dbReference>
<reference evidence="5 6" key="2">
    <citation type="submission" date="2019-09" db="EMBL/GenBank/DDBJ databases">
        <authorList>
            <person name="Jin C."/>
        </authorList>
    </citation>
    <scope>NUCLEOTIDE SEQUENCE [LARGE SCALE GENOMIC DNA]</scope>
    <source>
        <strain evidence="5 6">BN140078</strain>
    </source>
</reference>
<evidence type="ECO:0000259" key="4">
    <source>
        <dbReference type="PROSITE" id="PS01124"/>
    </source>
</evidence>
<keyword evidence="1" id="KW-0805">Transcription regulation</keyword>
<dbReference type="Proteomes" id="UP000324611">
    <property type="component" value="Unassembled WGS sequence"/>
</dbReference>
<dbReference type="InterPro" id="IPR054015">
    <property type="entry name" value="ExsA-like_N"/>
</dbReference>
<dbReference type="SMART" id="SM00342">
    <property type="entry name" value="HTH_ARAC"/>
    <property type="match status" value="1"/>
</dbReference>
<keyword evidence="6" id="KW-1185">Reference proteome</keyword>
<proteinExistence type="predicted"/>
<feature type="domain" description="HTH araC/xylS-type" evidence="4">
    <location>
        <begin position="169"/>
        <end position="267"/>
    </location>
</feature>
<sequence length="269" mass="30717">MDMPSKDLGGIIYSNYKKENRSGEEFIQEHSLGYIISGLLTIVDGDRKEVFGAGDLVMLRKNNLAKFFKHPAQSDQFTAITLILDKDTLEQLNKGQHFAGGTITPQSAVLRITPDKLLKSYFESLLPYFMEPVSDQLVQAKKQEGVLLLLRNNPTLAQILFDFGVPGKIDLEAFMNRNFRYNITIDKLAYLTGRSLATFKRDFEKTFNSPPSRWIQQQRLKEAHYLISEKKNKPSDVYLEVGFESLSHFSYAFKQYFGYNASTLERNGG</sequence>
<evidence type="ECO:0000313" key="5">
    <source>
        <dbReference type="EMBL" id="KAA2240947.1"/>
    </source>
</evidence>
<dbReference type="GO" id="GO:0043565">
    <property type="term" value="F:sequence-specific DNA binding"/>
    <property type="evidence" value="ECO:0007669"/>
    <property type="project" value="InterPro"/>
</dbReference>
<dbReference type="GO" id="GO:0003700">
    <property type="term" value="F:DNA-binding transcription factor activity"/>
    <property type="evidence" value="ECO:0007669"/>
    <property type="project" value="InterPro"/>
</dbReference>
<name>A0A5B2VRW4_9BACT</name>
<evidence type="ECO:0000256" key="3">
    <source>
        <dbReference type="ARBA" id="ARBA00023163"/>
    </source>
</evidence>
<keyword evidence="2" id="KW-0238">DNA-binding</keyword>
<evidence type="ECO:0000256" key="2">
    <source>
        <dbReference type="ARBA" id="ARBA00023125"/>
    </source>
</evidence>